<gene>
    <name evidence="2" type="ORF">CAPTEDRAFT_195393</name>
</gene>
<reference evidence="2 4" key="2">
    <citation type="journal article" date="2013" name="Nature">
        <title>Insights into bilaterian evolution from three spiralian genomes.</title>
        <authorList>
            <person name="Simakov O."/>
            <person name="Marletaz F."/>
            <person name="Cho S.J."/>
            <person name="Edsinger-Gonzales E."/>
            <person name="Havlak P."/>
            <person name="Hellsten U."/>
            <person name="Kuo D.H."/>
            <person name="Larsson T."/>
            <person name="Lv J."/>
            <person name="Arendt D."/>
            <person name="Savage R."/>
            <person name="Osoegawa K."/>
            <person name="de Jong P."/>
            <person name="Grimwood J."/>
            <person name="Chapman J.A."/>
            <person name="Shapiro H."/>
            <person name="Aerts A."/>
            <person name="Otillar R.P."/>
            <person name="Terry A.Y."/>
            <person name="Boore J.L."/>
            <person name="Grigoriev I.V."/>
            <person name="Lindberg D.R."/>
            <person name="Seaver E.C."/>
            <person name="Weisblat D.A."/>
            <person name="Putnam N.H."/>
            <person name="Rokhsar D.S."/>
        </authorList>
    </citation>
    <scope>NUCLEOTIDE SEQUENCE</scope>
    <source>
        <strain evidence="2 4">I ESC-2004</strain>
    </source>
</reference>
<keyword evidence="1" id="KW-0732">Signal</keyword>
<dbReference type="OMA" id="VVNSEPF"/>
<evidence type="ECO:0000256" key="1">
    <source>
        <dbReference type="SAM" id="SignalP"/>
    </source>
</evidence>
<sequence>MRVLVVLCFFMGISLVQGGAKTWWAKSIVPGELYTAGQLTWTQLKQAADEGFGGVISLGNFIYGSSIGSDVIPRTAAAKRFVGSFTEMFYDVIDGGDVIDSLERFTYLMRIRPQPVLFHCKYSDQSTFISLLYLLKNPLVNSTFQPVTNPEDVFSIGDNLGYFYRRPELIELVSRIANVSLGVAEQPAPDHPWYQTMWCLRPVVPGIFISGQIRSNQIYLLEGKIRSFINARRAATTNGKSTQEEVTLLNIREGTGTYAEGGRQTETRLRNTRLNVSQANDFIAEDSDVNYQRVNELEYGDHIGYNESIARSHITRNYAFEYLHTPVGSPYGYEMKLWEAHNDVWLNAKMPVVFQCRTTSRAVVAAVLTVAYQRHQSSAWALNLAKDMGYPLSGSVATLYQQVLDNRMDSGDPNGSTTNVLSIVSIAIMFMSFIV</sequence>
<evidence type="ECO:0000313" key="4">
    <source>
        <dbReference type="Proteomes" id="UP000014760"/>
    </source>
</evidence>
<feature type="signal peptide" evidence="1">
    <location>
        <begin position="1"/>
        <end position="18"/>
    </location>
</feature>
<reference evidence="4" key="1">
    <citation type="submission" date="2012-12" db="EMBL/GenBank/DDBJ databases">
        <authorList>
            <person name="Hellsten U."/>
            <person name="Grimwood J."/>
            <person name="Chapman J.A."/>
            <person name="Shapiro H."/>
            <person name="Aerts A."/>
            <person name="Otillar R.P."/>
            <person name="Terry A.Y."/>
            <person name="Boore J.L."/>
            <person name="Simakov O."/>
            <person name="Marletaz F."/>
            <person name="Cho S.-J."/>
            <person name="Edsinger-Gonzales E."/>
            <person name="Havlak P."/>
            <person name="Kuo D.-H."/>
            <person name="Larsson T."/>
            <person name="Lv J."/>
            <person name="Arendt D."/>
            <person name="Savage R."/>
            <person name="Osoegawa K."/>
            <person name="de Jong P."/>
            <person name="Lindberg D.R."/>
            <person name="Seaver E.C."/>
            <person name="Weisblat D.A."/>
            <person name="Putnam N.H."/>
            <person name="Grigoriev I.V."/>
            <person name="Rokhsar D.S."/>
        </authorList>
    </citation>
    <scope>NUCLEOTIDE SEQUENCE</scope>
    <source>
        <strain evidence="4">I ESC-2004</strain>
    </source>
</reference>
<dbReference type="OrthoDB" id="6123911at2759"/>
<protein>
    <submittedName>
        <fullName evidence="2 3">Uncharacterized protein</fullName>
    </submittedName>
</protein>
<dbReference type="EMBL" id="KB302981">
    <property type="protein sequence ID" value="ELU03696.1"/>
    <property type="molecule type" value="Genomic_DNA"/>
</dbReference>
<dbReference type="Proteomes" id="UP000014760">
    <property type="component" value="Unassembled WGS sequence"/>
</dbReference>
<evidence type="ECO:0000313" key="2">
    <source>
        <dbReference type="EMBL" id="ELU03696.1"/>
    </source>
</evidence>
<dbReference type="EnsemblMetazoa" id="CapteT195393">
    <property type="protein sequence ID" value="CapteP195393"/>
    <property type="gene ID" value="CapteG195393"/>
</dbReference>
<name>R7UC50_CAPTE</name>
<feature type="chain" id="PRO_5008787894" evidence="1">
    <location>
        <begin position="19"/>
        <end position="435"/>
    </location>
</feature>
<dbReference type="Gene3D" id="3.90.190.10">
    <property type="entry name" value="Protein tyrosine phosphatase superfamily"/>
    <property type="match status" value="1"/>
</dbReference>
<proteinExistence type="predicted"/>
<reference evidence="3" key="3">
    <citation type="submission" date="2015-06" db="UniProtKB">
        <authorList>
            <consortium name="EnsemblMetazoa"/>
        </authorList>
    </citation>
    <scope>IDENTIFICATION</scope>
</reference>
<keyword evidence="4" id="KW-1185">Reference proteome</keyword>
<accession>R7UC50</accession>
<dbReference type="HOGENOM" id="CLU_630448_0_0_1"/>
<dbReference type="InterPro" id="IPR029021">
    <property type="entry name" value="Prot-tyrosine_phosphatase-like"/>
</dbReference>
<dbReference type="AlphaFoldDB" id="R7UC50"/>
<organism evidence="2">
    <name type="scientific">Capitella teleta</name>
    <name type="common">Polychaete worm</name>
    <dbReference type="NCBI Taxonomy" id="283909"/>
    <lineage>
        <taxon>Eukaryota</taxon>
        <taxon>Metazoa</taxon>
        <taxon>Spiralia</taxon>
        <taxon>Lophotrochozoa</taxon>
        <taxon>Annelida</taxon>
        <taxon>Polychaeta</taxon>
        <taxon>Sedentaria</taxon>
        <taxon>Scolecida</taxon>
        <taxon>Capitellidae</taxon>
        <taxon>Capitella</taxon>
    </lineage>
</organism>
<dbReference type="EMBL" id="AMQN01024392">
    <property type="status" value="NOT_ANNOTATED_CDS"/>
    <property type="molecule type" value="Genomic_DNA"/>
</dbReference>
<evidence type="ECO:0000313" key="3">
    <source>
        <dbReference type="EnsemblMetazoa" id="CapteP195393"/>
    </source>
</evidence>